<accession>A0A478EB41</accession>
<evidence type="ECO:0000313" key="4">
    <source>
        <dbReference type="EMBL" id="GAM42280.1"/>
    </source>
</evidence>
<dbReference type="InterPro" id="IPR002110">
    <property type="entry name" value="Ankyrin_rpt"/>
</dbReference>
<keyword evidence="5" id="KW-1185">Reference proteome</keyword>
<organism evidence="4 5">
    <name type="scientific">Talaromyces pinophilus</name>
    <name type="common">Penicillium pinophilum</name>
    <dbReference type="NCBI Taxonomy" id="128442"/>
    <lineage>
        <taxon>Eukaryota</taxon>
        <taxon>Fungi</taxon>
        <taxon>Dikarya</taxon>
        <taxon>Ascomycota</taxon>
        <taxon>Pezizomycotina</taxon>
        <taxon>Eurotiomycetes</taxon>
        <taxon>Eurotiomycetidae</taxon>
        <taxon>Eurotiales</taxon>
        <taxon>Trichocomaceae</taxon>
        <taxon>Talaromyces</taxon>
        <taxon>Talaromyces sect. Talaromyces</taxon>
    </lineage>
</organism>
<dbReference type="InterPro" id="IPR036770">
    <property type="entry name" value="Ankyrin_rpt-contain_sf"/>
</dbReference>
<dbReference type="InterPro" id="IPR050745">
    <property type="entry name" value="Multifunctional_regulatory"/>
</dbReference>
<dbReference type="PANTHER" id="PTHR24189">
    <property type="entry name" value="MYOTROPHIN"/>
    <property type="match status" value="1"/>
</dbReference>
<feature type="region of interest" description="Disordered" evidence="3">
    <location>
        <begin position="32"/>
        <end position="55"/>
    </location>
</feature>
<dbReference type="SMART" id="SM00248">
    <property type="entry name" value="ANK"/>
    <property type="match status" value="3"/>
</dbReference>
<evidence type="ECO:0000256" key="2">
    <source>
        <dbReference type="ARBA" id="ARBA00023043"/>
    </source>
</evidence>
<evidence type="ECO:0000313" key="5">
    <source>
        <dbReference type="Proteomes" id="UP000053095"/>
    </source>
</evidence>
<evidence type="ECO:0000256" key="3">
    <source>
        <dbReference type="SAM" id="MobiDB-lite"/>
    </source>
</evidence>
<keyword evidence="1" id="KW-0677">Repeat</keyword>
<evidence type="ECO:0000256" key="1">
    <source>
        <dbReference type="ARBA" id="ARBA00022737"/>
    </source>
</evidence>
<dbReference type="AlphaFoldDB" id="A0A478EB41"/>
<sequence>MADRQPQMQPFPEHILEMVRQQRWQTIRSGMGPQGYYIPPRNGRGPQGPLPQPRTTTTDGLYDELPIVEPDDFGYIGPKPGYVVDFESACKNGQFTTVQAVVSSQTRTPAFLHSGLVLALSAGNVEIADYLLAAGAALDRDTPERALSAPVDLQIALFELLTKKGWTPNTPGYYGQVLLPRVVTNIPLLRWFLDHGANPNLGRQRYNQDRYGGPETDSGAALTAAAARADIETVRILLDAGAKIDNGAPLHYVAGACPNGENPYYERVTPTKEFDTSKIPVMELLVERGADVNHAEVTRYRVPRYAIVHAVMAGAVERVRWLLEHGANPELKGGWGCAVTYARSLGSEEMRQVIEDGLAARRWITVSERESADSAPTGSS</sequence>
<dbReference type="Proteomes" id="UP000053095">
    <property type="component" value="Unassembled WGS sequence"/>
</dbReference>
<dbReference type="Gene3D" id="1.25.40.20">
    <property type="entry name" value="Ankyrin repeat-containing domain"/>
    <property type="match status" value="1"/>
</dbReference>
<dbReference type="EMBL" id="DF933840">
    <property type="protein sequence ID" value="GAM42280.1"/>
    <property type="molecule type" value="Genomic_DNA"/>
</dbReference>
<protein>
    <submittedName>
        <fullName evidence="4">Uncharacterized protein</fullName>
    </submittedName>
</protein>
<dbReference type="SUPFAM" id="SSF48403">
    <property type="entry name" value="Ankyrin repeat"/>
    <property type="match status" value="1"/>
</dbReference>
<keyword evidence="2" id="KW-0040">ANK repeat</keyword>
<gene>
    <name evidence="4" type="ORF">TCE0_044f16107</name>
</gene>
<dbReference type="PANTHER" id="PTHR24189:SF50">
    <property type="entry name" value="ANKYRIN REPEAT AND SOCS BOX PROTEIN 2"/>
    <property type="match status" value="1"/>
</dbReference>
<proteinExistence type="predicted"/>
<reference evidence="5" key="1">
    <citation type="journal article" date="2015" name="Genome Announc.">
        <title>Draft genome sequence of Talaromyces cellulolyticus strain Y-94, a source of lignocellulosic biomass-degrading enzymes.</title>
        <authorList>
            <person name="Fujii T."/>
            <person name="Koike H."/>
            <person name="Sawayama S."/>
            <person name="Yano S."/>
            <person name="Inoue H."/>
        </authorList>
    </citation>
    <scope>NUCLEOTIDE SEQUENCE [LARGE SCALE GENOMIC DNA]</scope>
    <source>
        <strain evidence="5">Y-94</strain>
    </source>
</reference>
<dbReference type="GO" id="GO:0005634">
    <property type="term" value="C:nucleus"/>
    <property type="evidence" value="ECO:0007669"/>
    <property type="project" value="TreeGrafter"/>
</dbReference>
<dbReference type="GO" id="GO:0005737">
    <property type="term" value="C:cytoplasm"/>
    <property type="evidence" value="ECO:0007669"/>
    <property type="project" value="TreeGrafter"/>
</dbReference>
<name>A0A478EB41_TALPI</name>